<dbReference type="CDD" id="cd03379">
    <property type="entry name" value="beta_CA_cladeD"/>
    <property type="match status" value="1"/>
</dbReference>
<dbReference type="Pfam" id="PF00484">
    <property type="entry name" value="Pro_CA"/>
    <property type="match status" value="1"/>
</dbReference>
<dbReference type="Gene3D" id="3.40.1050.10">
    <property type="entry name" value="Carbonic anhydrase"/>
    <property type="match status" value="1"/>
</dbReference>
<feature type="binding site" evidence="7">
    <location>
        <position position="42"/>
    </location>
    <ligand>
        <name>Zn(2+)</name>
        <dbReference type="ChEBI" id="CHEBI:29105"/>
    </ligand>
</feature>
<gene>
    <name evidence="8" type="ORF">FB458_0485</name>
</gene>
<comment type="catalytic activity">
    <reaction evidence="6">
        <text>hydrogencarbonate + H(+) = CO2 + H2O</text>
        <dbReference type="Rhea" id="RHEA:10748"/>
        <dbReference type="ChEBI" id="CHEBI:15377"/>
        <dbReference type="ChEBI" id="CHEBI:15378"/>
        <dbReference type="ChEBI" id="CHEBI:16526"/>
        <dbReference type="ChEBI" id="CHEBI:17544"/>
        <dbReference type="EC" id="4.2.1.1"/>
    </reaction>
</comment>
<evidence type="ECO:0000256" key="1">
    <source>
        <dbReference type="ARBA" id="ARBA00006217"/>
    </source>
</evidence>
<dbReference type="GO" id="GO:0004089">
    <property type="term" value="F:carbonate dehydratase activity"/>
    <property type="evidence" value="ECO:0007669"/>
    <property type="project" value="UniProtKB-EC"/>
</dbReference>
<protein>
    <recommendedName>
        <fullName evidence="2">carbonic anhydrase</fullName>
        <ecNumber evidence="2">4.2.1.1</ecNumber>
    </recommendedName>
</protein>
<dbReference type="Proteomes" id="UP000317893">
    <property type="component" value="Unassembled WGS sequence"/>
</dbReference>
<dbReference type="EC" id="4.2.1.1" evidence="2"/>
<keyword evidence="4 7" id="KW-0862">Zinc</keyword>
<evidence type="ECO:0000256" key="3">
    <source>
        <dbReference type="ARBA" id="ARBA00022723"/>
    </source>
</evidence>
<dbReference type="GO" id="GO:0008270">
    <property type="term" value="F:zinc ion binding"/>
    <property type="evidence" value="ECO:0007669"/>
    <property type="project" value="InterPro"/>
</dbReference>
<evidence type="ECO:0000313" key="8">
    <source>
        <dbReference type="EMBL" id="TQJ07423.1"/>
    </source>
</evidence>
<accession>A0A542DWE8</accession>
<keyword evidence="3 7" id="KW-0479">Metal-binding</keyword>
<dbReference type="InterPro" id="IPR001765">
    <property type="entry name" value="Carbonic_anhydrase"/>
</dbReference>
<evidence type="ECO:0000256" key="4">
    <source>
        <dbReference type="ARBA" id="ARBA00022833"/>
    </source>
</evidence>
<dbReference type="AlphaFoldDB" id="A0A542DWE8"/>
<dbReference type="PANTHER" id="PTHR43175">
    <property type="entry name" value="CARBONIC ANHYDRASE"/>
    <property type="match status" value="1"/>
</dbReference>
<reference evidence="8 9" key="1">
    <citation type="submission" date="2019-06" db="EMBL/GenBank/DDBJ databases">
        <title>Sequencing the genomes of 1000 actinobacteria strains.</title>
        <authorList>
            <person name="Klenk H.-P."/>
        </authorList>
    </citation>
    <scope>NUCLEOTIDE SEQUENCE [LARGE SCALE GENOMIC DNA]</scope>
    <source>
        <strain evidence="8 9">DSM 18607</strain>
    </source>
</reference>
<dbReference type="InterPro" id="IPR036874">
    <property type="entry name" value="Carbonic_anhydrase_sf"/>
</dbReference>
<evidence type="ECO:0000256" key="6">
    <source>
        <dbReference type="ARBA" id="ARBA00048348"/>
    </source>
</evidence>
<proteinExistence type="inferred from homology"/>
<dbReference type="PANTHER" id="PTHR43175:SF3">
    <property type="entry name" value="CARBON DISULFIDE HYDROLASE"/>
    <property type="match status" value="1"/>
</dbReference>
<sequence>MTETPHDPAFDDLLDANREFADHFALAGFDGIARRGVAMLTCMDSRIDPLGMIGLTAGDAKFVRNPGARLTPVALEAMVLGVHLLGVDRILVVPHTRCAVASSTTQEITQRVAEHAGVAESGLGMEFHTVDDQLAALEDDVRTLREHPLVAGRAQVGGFLYDVDTGLLHRKA</sequence>
<evidence type="ECO:0000256" key="5">
    <source>
        <dbReference type="ARBA" id="ARBA00024993"/>
    </source>
</evidence>
<dbReference type="SMART" id="SM00947">
    <property type="entry name" value="Pro_CA"/>
    <property type="match status" value="1"/>
</dbReference>
<evidence type="ECO:0000256" key="2">
    <source>
        <dbReference type="ARBA" id="ARBA00012925"/>
    </source>
</evidence>
<dbReference type="RefSeq" id="WP_246061025.1">
    <property type="nucleotide sequence ID" value="NZ_BAAAPR010000006.1"/>
</dbReference>
<dbReference type="SUPFAM" id="SSF53056">
    <property type="entry name" value="beta-carbonic anhydrase, cab"/>
    <property type="match status" value="1"/>
</dbReference>
<feature type="binding site" evidence="7">
    <location>
        <position position="44"/>
    </location>
    <ligand>
        <name>Zn(2+)</name>
        <dbReference type="ChEBI" id="CHEBI:29105"/>
    </ligand>
</feature>
<comment type="caution">
    <text evidence="8">The sequence shown here is derived from an EMBL/GenBank/DDBJ whole genome shotgun (WGS) entry which is preliminary data.</text>
</comment>
<keyword evidence="9" id="KW-1185">Reference proteome</keyword>
<evidence type="ECO:0000313" key="9">
    <source>
        <dbReference type="Proteomes" id="UP000317893"/>
    </source>
</evidence>
<feature type="binding site" evidence="7">
    <location>
        <position position="95"/>
    </location>
    <ligand>
        <name>Zn(2+)</name>
        <dbReference type="ChEBI" id="CHEBI:29105"/>
    </ligand>
</feature>
<dbReference type="EMBL" id="VFMN01000001">
    <property type="protein sequence ID" value="TQJ07423.1"/>
    <property type="molecule type" value="Genomic_DNA"/>
</dbReference>
<evidence type="ECO:0000256" key="7">
    <source>
        <dbReference type="PIRSR" id="PIRSR601765-1"/>
    </source>
</evidence>
<comment type="cofactor">
    <cofactor evidence="7">
        <name>Zn(2+)</name>
        <dbReference type="ChEBI" id="CHEBI:29105"/>
    </cofactor>
    <text evidence="7">Binds 1 zinc ion per subunit.</text>
</comment>
<comment type="function">
    <text evidence="5">Catalyzes the reversible hydration of carbon dioxide to form bicarbonate.</text>
</comment>
<comment type="similarity">
    <text evidence="1">Belongs to the beta-class carbonic anhydrase family.</text>
</comment>
<name>A0A542DWE8_9MICO</name>
<organism evidence="8 9">
    <name type="scientific">Lapillicoccus jejuensis</name>
    <dbReference type="NCBI Taxonomy" id="402171"/>
    <lineage>
        <taxon>Bacteria</taxon>
        <taxon>Bacillati</taxon>
        <taxon>Actinomycetota</taxon>
        <taxon>Actinomycetes</taxon>
        <taxon>Micrococcales</taxon>
        <taxon>Intrasporangiaceae</taxon>
        <taxon>Lapillicoccus</taxon>
    </lineage>
</organism>
<feature type="binding site" evidence="7">
    <location>
        <position position="98"/>
    </location>
    <ligand>
        <name>Zn(2+)</name>
        <dbReference type="ChEBI" id="CHEBI:29105"/>
    </ligand>
</feature>